<name>A0ACC2H6B2_DALPE</name>
<dbReference type="EMBL" id="CM055732">
    <property type="protein sequence ID" value="KAJ8011499.1"/>
    <property type="molecule type" value="Genomic_DNA"/>
</dbReference>
<evidence type="ECO:0000313" key="2">
    <source>
        <dbReference type="Proteomes" id="UP001157502"/>
    </source>
</evidence>
<comment type="caution">
    <text evidence="1">The sequence shown here is derived from an EMBL/GenBank/DDBJ whole genome shotgun (WGS) entry which is preliminary data.</text>
</comment>
<keyword evidence="2" id="KW-1185">Reference proteome</keyword>
<reference evidence="1" key="1">
    <citation type="submission" date="2021-05" db="EMBL/GenBank/DDBJ databases">
        <authorList>
            <person name="Pan Q."/>
            <person name="Jouanno E."/>
            <person name="Zahm M."/>
            <person name="Klopp C."/>
            <person name="Cabau C."/>
            <person name="Louis A."/>
            <person name="Berthelot C."/>
            <person name="Parey E."/>
            <person name="Roest Crollius H."/>
            <person name="Montfort J."/>
            <person name="Robinson-Rechavi M."/>
            <person name="Bouchez O."/>
            <person name="Lampietro C."/>
            <person name="Lopez Roques C."/>
            <person name="Donnadieu C."/>
            <person name="Postlethwait J."/>
            <person name="Bobe J."/>
            <person name="Dillon D."/>
            <person name="Chandos A."/>
            <person name="von Hippel F."/>
            <person name="Guiguen Y."/>
        </authorList>
    </citation>
    <scope>NUCLEOTIDE SEQUENCE</scope>
    <source>
        <strain evidence="1">YG-Jan2019</strain>
    </source>
</reference>
<protein>
    <submittedName>
        <fullName evidence="1">Uncharacterized protein</fullName>
    </submittedName>
</protein>
<organism evidence="1 2">
    <name type="scientific">Dallia pectoralis</name>
    <name type="common">Alaska blackfish</name>
    <dbReference type="NCBI Taxonomy" id="75939"/>
    <lineage>
        <taxon>Eukaryota</taxon>
        <taxon>Metazoa</taxon>
        <taxon>Chordata</taxon>
        <taxon>Craniata</taxon>
        <taxon>Vertebrata</taxon>
        <taxon>Euteleostomi</taxon>
        <taxon>Actinopterygii</taxon>
        <taxon>Neopterygii</taxon>
        <taxon>Teleostei</taxon>
        <taxon>Protacanthopterygii</taxon>
        <taxon>Esociformes</taxon>
        <taxon>Umbridae</taxon>
        <taxon>Dallia</taxon>
    </lineage>
</organism>
<dbReference type="Proteomes" id="UP001157502">
    <property type="component" value="Chromosome 5"/>
</dbReference>
<proteinExistence type="predicted"/>
<sequence>MSFTFKSLLGNKFTDVTGGGDAEESAGNGKETPEFKGMSKEEFEEYKRQLIDEKIERDKEFVTRKAERANLRVCLRDKYRLPERGQDEAMVKMAGDDLDLPEELAKMVDEDEEEEEVNNSPLGHLQQLQNIDMKQLKAKAQKTMTEIQQVAEEKCVIM</sequence>
<gene>
    <name evidence="1" type="ORF">DPEC_G00058860</name>
</gene>
<accession>A0ACC2H6B2</accession>
<evidence type="ECO:0000313" key="1">
    <source>
        <dbReference type="EMBL" id="KAJ8011499.1"/>
    </source>
</evidence>